<evidence type="ECO:0000256" key="2">
    <source>
        <dbReference type="SAM" id="MobiDB-lite"/>
    </source>
</evidence>
<evidence type="ECO:0000313" key="3">
    <source>
        <dbReference type="EMBL" id="MQM21448.1"/>
    </source>
</evidence>
<dbReference type="EMBL" id="NMUH01011050">
    <property type="protein sequence ID" value="MQM21448.1"/>
    <property type="molecule type" value="Genomic_DNA"/>
</dbReference>
<comment type="caution">
    <text evidence="3">The sequence shown here is derived from an EMBL/GenBank/DDBJ whole genome shotgun (WGS) entry which is preliminary data.</text>
</comment>
<evidence type="ECO:0000313" key="4">
    <source>
        <dbReference type="Proteomes" id="UP000652761"/>
    </source>
</evidence>
<evidence type="ECO:0000256" key="1">
    <source>
        <dbReference type="SAM" id="Coils"/>
    </source>
</evidence>
<dbReference type="Proteomes" id="UP000652761">
    <property type="component" value="Unassembled WGS sequence"/>
</dbReference>
<keyword evidence="4" id="KW-1185">Reference proteome</keyword>
<feature type="compositionally biased region" description="Acidic residues" evidence="2">
    <location>
        <begin position="1"/>
        <end position="11"/>
    </location>
</feature>
<feature type="non-terminal residue" evidence="3">
    <location>
        <position position="1"/>
    </location>
</feature>
<keyword evidence="1" id="KW-0175">Coiled coil</keyword>
<feature type="coiled-coil region" evidence="1">
    <location>
        <begin position="46"/>
        <end position="101"/>
    </location>
</feature>
<gene>
    <name evidence="3" type="ORF">Taro_054488</name>
</gene>
<organism evidence="3 4">
    <name type="scientific">Colocasia esculenta</name>
    <name type="common">Wild taro</name>
    <name type="synonym">Arum esculentum</name>
    <dbReference type="NCBI Taxonomy" id="4460"/>
    <lineage>
        <taxon>Eukaryota</taxon>
        <taxon>Viridiplantae</taxon>
        <taxon>Streptophyta</taxon>
        <taxon>Embryophyta</taxon>
        <taxon>Tracheophyta</taxon>
        <taxon>Spermatophyta</taxon>
        <taxon>Magnoliopsida</taxon>
        <taxon>Liliopsida</taxon>
        <taxon>Araceae</taxon>
        <taxon>Aroideae</taxon>
        <taxon>Colocasieae</taxon>
        <taxon>Colocasia</taxon>
    </lineage>
</organism>
<accession>A0A843XNM7</accession>
<sequence length="184" mass="21191">MATIWDNEEATSLDSSSSESEEEENANLALMAGLDQVNFETSFTSCSELDTDIEKLGQNLNETKRSNELLCEDLKNKNSKIMQIESNLKELKDEEKLREENNYLGATIEKISNSKTSLFVRLKGARCSKKKYGVEYTPPTNEENIIYPEKYQTPNFVKEKEIINPRKINQHVYKQKLNSRNTTH</sequence>
<proteinExistence type="predicted"/>
<name>A0A843XNM7_COLES</name>
<dbReference type="AlphaFoldDB" id="A0A843XNM7"/>
<reference evidence="3" key="1">
    <citation type="submission" date="2017-07" db="EMBL/GenBank/DDBJ databases">
        <title>Taro Niue Genome Assembly and Annotation.</title>
        <authorList>
            <person name="Atibalentja N."/>
            <person name="Keating K."/>
            <person name="Fields C.J."/>
        </authorList>
    </citation>
    <scope>NUCLEOTIDE SEQUENCE</scope>
    <source>
        <strain evidence="3">Niue_2</strain>
        <tissue evidence="3">Leaf</tissue>
    </source>
</reference>
<protein>
    <submittedName>
        <fullName evidence="3">Uncharacterized protein</fullName>
    </submittedName>
</protein>
<feature type="region of interest" description="Disordered" evidence="2">
    <location>
        <begin position="1"/>
        <end position="26"/>
    </location>
</feature>